<keyword evidence="3" id="KW-1185">Reference proteome</keyword>
<feature type="transmembrane region" description="Helical" evidence="1">
    <location>
        <begin position="64"/>
        <end position="83"/>
    </location>
</feature>
<comment type="caution">
    <text evidence="2">The sequence shown here is derived from an EMBL/GenBank/DDBJ whole genome shotgun (WGS) entry which is preliminary data.</text>
</comment>
<accession>A0ABU0Z4D1</accession>
<gene>
    <name evidence="2" type="ORF">Q9R08_15755</name>
</gene>
<dbReference type="RefSeq" id="WP_308869072.1">
    <property type="nucleotide sequence ID" value="NZ_JAVFWO010000004.1"/>
</dbReference>
<keyword evidence="1" id="KW-0472">Membrane</keyword>
<evidence type="ECO:0000313" key="3">
    <source>
        <dbReference type="Proteomes" id="UP001235133"/>
    </source>
</evidence>
<reference evidence="2 3" key="1">
    <citation type="submission" date="2023-08" db="EMBL/GenBank/DDBJ databases">
        <title>Microbacterium psychrotolerans sp. nov., a psychrotolerant bacterium isolated from soil in Heilongjiang Province, China.</title>
        <authorList>
            <person name="An P."/>
            <person name="Zhao D."/>
            <person name="Xiang H."/>
        </authorList>
    </citation>
    <scope>NUCLEOTIDE SEQUENCE [LARGE SCALE GENOMIC DNA]</scope>
    <source>
        <strain evidence="2 3">QXD-8</strain>
    </source>
</reference>
<sequence>MTEATHRSRARRLRIGGALLLAQGVLMEATVFVGVVVLLVLRVPQATISDRIDIFALAYLNENLYMMMAMSGIFAALRIIGAIGVLRNRLWALVLTLINCTATLLLMVFMLPAGLVDGLLTGTALVLILSAWIPPNRTIIGSGSDATAFMTADKPARTFAPAE</sequence>
<proteinExistence type="predicted"/>
<feature type="transmembrane region" description="Helical" evidence="1">
    <location>
        <begin position="20"/>
        <end position="44"/>
    </location>
</feature>
<evidence type="ECO:0000256" key="1">
    <source>
        <dbReference type="SAM" id="Phobius"/>
    </source>
</evidence>
<organism evidence="2 3">
    <name type="scientific">Microbacterium psychrotolerans</name>
    <dbReference type="NCBI Taxonomy" id="3068321"/>
    <lineage>
        <taxon>Bacteria</taxon>
        <taxon>Bacillati</taxon>
        <taxon>Actinomycetota</taxon>
        <taxon>Actinomycetes</taxon>
        <taxon>Micrococcales</taxon>
        <taxon>Microbacteriaceae</taxon>
        <taxon>Microbacterium</taxon>
    </lineage>
</organism>
<protein>
    <recommendedName>
        <fullName evidence="4">DUF2127 domain-containing protein</fullName>
    </recommendedName>
</protein>
<name>A0ABU0Z4D1_9MICO</name>
<keyword evidence="1" id="KW-1133">Transmembrane helix</keyword>
<dbReference type="Proteomes" id="UP001235133">
    <property type="component" value="Unassembled WGS sequence"/>
</dbReference>
<dbReference type="EMBL" id="JAVFWO010000004">
    <property type="protein sequence ID" value="MDQ7879447.1"/>
    <property type="molecule type" value="Genomic_DNA"/>
</dbReference>
<feature type="transmembrane region" description="Helical" evidence="1">
    <location>
        <begin position="115"/>
        <end position="133"/>
    </location>
</feature>
<feature type="transmembrane region" description="Helical" evidence="1">
    <location>
        <begin position="90"/>
        <end position="109"/>
    </location>
</feature>
<keyword evidence="1" id="KW-0812">Transmembrane</keyword>
<evidence type="ECO:0008006" key="4">
    <source>
        <dbReference type="Google" id="ProtNLM"/>
    </source>
</evidence>
<evidence type="ECO:0000313" key="2">
    <source>
        <dbReference type="EMBL" id="MDQ7879447.1"/>
    </source>
</evidence>